<evidence type="ECO:0000256" key="2">
    <source>
        <dbReference type="ARBA" id="ARBA00022448"/>
    </source>
</evidence>
<accession>A0A7C8MFA6</accession>
<feature type="domain" description="FAD-binding FR-type" evidence="10">
    <location>
        <begin position="402"/>
        <end position="558"/>
    </location>
</feature>
<dbReference type="Pfam" id="PF08022">
    <property type="entry name" value="FAD_binding_8"/>
    <property type="match status" value="1"/>
</dbReference>
<dbReference type="PANTHER" id="PTHR32361:SF9">
    <property type="entry name" value="FERRIC REDUCTASE TRANSMEMBRANE COMPONENT 3-RELATED"/>
    <property type="match status" value="1"/>
</dbReference>
<reference evidence="11 12" key="1">
    <citation type="submission" date="2020-01" db="EMBL/GenBank/DDBJ databases">
        <authorList>
            <consortium name="DOE Joint Genome Institute"/>
            <person name="Haridas S."/>
            <person name="Albert R."/>
            <person name="Binder M."/>
            <person name="Bloem J."/>
            <person name="Labutti K."/>
            <person name="Salamov A."/>
            <person name="Andreopoulos B."/>
            <person name="Baker S.E."/>
            <person name="Barry K."/>
            <person name="Bills G."/>
            <person name="Bluhm B.H."/>
            <person name="Cannon C."/>
            <person name="Castanera R."/>
            <person name="Culley D.E."/>
            <person name="Daum C."/>
            <person name="Ezra D."/>
            <person name="Gonzalez J.B."/>
            <person name="Henrissat B."/>
            <person name="Kuo A."/>
            <person name="Liang C."/>
            <person name="Lipzen A."/>
            <person name="Lutzoni F."/>
            <person name="Magnuson J."/>
            <person name="Mondo S."/>
            <person name="Nolan M."/>
            <person name="Ohm R."/>
            <person name="Pangilinan J."/>
            <person name="Park H.-J.H."/>
            <person name="Ramirez L."/>
            <person name="Alfaro M."/>
            <person name="Sun H."/>
            <person name="Tritt A."/>
            <person name="Yoshinaga Y."/>
            <person name="Zwiers L.-H.L."/>
            <person name="Turgeon B.G."/>
            <person name="Goodwin S.B."/>
            <person name="Spatafora J.W."/>
            <person name="Crous P.W."/>
            <person name="Grigoriev I.V."/>
        </authorList>
    </citation>
    <scope>NUCLEOTIDE SEQUENCE [LARGE SCALE GENOMIC DNA]</scope>
    <source>
        <strain evidence="11 12">CBS 611.86</strain>
    </source>
</reference>
<dbReference type="InterPro" id="IPR013130">
    <property type="entry name" value="Fe3_Rdtase_TM_dom"/>
</dbReference>
<keyword evidence="12" id="KW-1185">Reference proteome</keyword>
<keyword evidence="2" id="KW-0813">Transport</keyword>
<dbReference type="CDD" id="cd06186">
    <property type="entry name" value="NOX_Duox_like_FAD_NADP"/>
    <property type="match status" value="1"/>
</dbReference>
<feature type="transmembrane region" description="Helical" evidence="9">
    <location>
        <begin position="312"/>
        <end position="331"/>
    </location>
</feature>
<evidence type="ECO:0000256" key="6">
    <source>
        <dbReference type="ARBA" id="ARBA00023136"/>
    </source>
</evidence>
<comment type="subcellular location">
    <subcellularLocation>
        <location evidence="1">Membrane</location>
        <topology evidence="1">Multi-pass membrane protein</topology>
    </subcellularLocation>
</comment>
<keyword evidence="4 9" id="KW-1133">Transmembrane helix</keyword>
<dbReference type="InterPro" id="IPR039261">
    <property type="entry name" value="FNR_nucleotide-bd"/>
</dbReference>
<dbReference type="EMBL" id="JAADJZ010000003">
    <property type="protein sequence ID" value="KAF2876219.1"/>
    <property type="molecule type" value="Genomic_DNA"/>
</dbReference>
<feature type="transmembrane region" description="Helical" evidence="9">
    <location>
        <begin position="274"/>
        <end position="292"/>
    </location>
</feature>
<feature type="region of interest" description="Disordered" evidence="8">
    <location>
        <begin position="656"/>
        <end position="723"/>
    </location>
</feature>
<dbReference type="GO" id="GO:0015677">
    <property type="term" value="P:copper ion import"/>
    <property type="evidence" value="ECO:0007669"/>
    <property type="project" value="TreeGrafter"/>
</dbReference>
<feature type="compositionally biased region" description="Acidic residues" evidence="8">
    <location>
        <begin position="686"/>
        <end position="698"/>
    </location>
</feature>
<feature type="transmembrane region" description="Helical" evidence="9">
    <location>
        <begin position="235"/>
        <end position="254"/>
    </location>
</feature>
<dbReference type="InterPro" id="IPR013112">
    <property type="entry name" value="FAD-bd_8"/>
</dbReference>
<feature type="transmembrane region" description="Helical" evidence="9">
    <location>
        <begin position="337"/>
        <end position="357"/>
    </location>
</feature>
<dbReference type="GO" id="GO:0000293">
    <property type="term" value="F:ferric-chelate reductase activity"/>
    <property type="evidence" value="ECO:0007669"/>
    <property type="project" value="TreeGrafter"/>
</dbReference>
<evidence type="ECO:0000259" key="10">
    <source>
        <dbReference type="PROSITE" id="PS51384"/>
    </source>
</evidence>
<dbReference type="InterPro" id="IPR051410">
    <property type="entry name" value="Ferric/Cupric_Reductase"/>
</dbReference>
<keyword evidence="6 9" id="KW-0472">Membrane</keyword>
<evidence type="ECO:0000256" key="5">
    <source>
        <dbReference type="ARBA" id="ARBA00023065"/>
    </source>
</evidence>
<dbReference type="PANTHER" id="PTHR32361">
    <property type="entry name" value="FERRIC/CUPRIC REDUCTASE TRANSMEMBRANE COMPONENT"/>
    <property type="match status" value="1"/>
</dbReference>
<dbReference type="GO" id="GO:0006826">
    <property type="term" value="P:iron ion transport"/>
    <property type="evidence" value="ECO:0007669"/>
    <property type="project" value="TreeGrafter"/>
</dbReference>
<evidence type="ECO:0000313" key="11">
    <source>
        <dbReference type="EMBL" id="KAF2876219.1"/>
    </source>
</evidence>
<keyword evidence="5" id="KW-0406">Ion transport</keyword>
<gene>
    <name evidence="11" type="ORF">BDV95DRAFT_512251</name>
</gene>
<evidence type="ECO:0000256" key="8">
    <source>
        <dbReference type="SAM" id="MobiDB-lite"/>
    </source>
</evidence>
<name>A0A7C8MFA6_9PLEO</name>
<dbReference type="GO" id="GO:0006879">
    <property type="term" value="P:intracellular iron ion homeostasis"/>
    <property type="evidence" value="ECO:0007669"/>
    <property type="project" value="TreeGrafter"/>
</dbReference>
<evidence type="ECO:0000256" key="4">
    <source>
        <dbReference type="ARBA" id="ARBA00022989"/>
    </source>
</evidence>
<dbReference type="Pfam" id="PF01794">
    <property type="entry name" value="Ferric_reduct"/>
    <property type="match status" value="1"/>
</dbReference>
<dbReference type="PROSITE" id="PS51384">
    <property type="entry name" value="FAD_FR"/>
    <property type="match status" value="1"/>
</dbReference>
<evidence type="ECO:0000256" key="1">
    <source>
        <dbReference type="ARBA" id="ARBA00004141"/>
    </source>
</evidence>
<comment type="caution">
    <text evidence="11">The sequence shown here is derived from an EMBL/GenBank/DDBJ whole genome shotgun (WGS) entry which is preliminary data.</text>
</comment>
<feature type="compositionally biased region" description="Basic residues" evidence="8">
    <location>
        <begin position="665"/>
        <end position="677"/>
    </location>
</feature>
<protein>
    <recommendedName>
        <fullName evidence="10">FAD-binding FR-type domain-containing protein</fullName>
    </recommendedName>
</protein>
<dbReference type="OrthoDB" id="3944240at2759"/>
<dbReference type="AlphaFoldDB" id="A0A7C8MFA6"/>
<dbReference type="SFLD" id="SFLDG01168">
    <property type="entry name" value="Ferric_reductase_subgroup_(FRE"/>
    <property type="match status" value="1"/>
</dbReference>
<keyword evidence="7" id="KW-0325">Glycoprotein</keyword>
<evidence type="ECO:0000256" key="3">
    <source>
        <dbReference type="ARBA" id="ARBA00022692"/>
    </source>
</evidence>
<feature type="transmembrane region" description="Helical" evidence="9">
    <location>
        <begin position="369"/>
        <end position="389"/>
    </location>
</feature>
<evidence type="ECO:0000313" key="12">
    <source>
        <dbReference type="Proteomes" id="UP000481861"/>
    </source>
</evidence>
<dbReference type="InterPro" id="IPR017927">
    <property type="entry name" value="FAD-bd_FR_type"/>
</dbReference>
<sequence length="861" mass="97457">MLFRSRRTAVLQLRRCRATIASFQNISTHLLKYCASYFCCYLSAAILPVEDSNPDFIQEFPIRFRHIPSSIYTGLLEDMIEGYDKQLPDLFTPVRPTSLNTRTTMDDLDQIRHQNHIHHRRESNKRLSQLLWLAIAATVAVRVAQRSFNWWSRRCHRKQQASRIIPFYIHNSIDRVCAYFTALWLFSVPRPIRSTSKSPVTLGRLFSLTAYTCIIAALLVSVDAPSASPKFIDDVAFRAAWITLAQLPLVHFLATKRGPLNLLAAVSYERISWLHRWMSRVLFLSASIHMAIKISSISISDAFQSQEKVGMMIRYGLGAYALLAWIILTNILPLRQWSYWVFYLNHSMSTLVLLWVMFKHVPKYARTPIYMAASIIIVDTSMCLYTFLWNNVSIQLSKRRFAKFRKGPTREVLSLGYPIKMIASHTTDCSIGQPEATTVIRISDVPFSWRPGQHVRLYIPKLGLMESHPFTPATCSEGLALSQLSNEHSDLEAHSLLSSTSTSVSNDMLFFVRSHSGLTLRLAQYHARWLSAPCPNSTQPSTSLTAFVDGPYGTPPAWEEYESLVLLVTSTGVSFALSVLGYFEQLCFEGQQNLPMKRIRFIWVVRHIEPQLESTVTSMLTQHSSILMDAGISISAKFHVTCPSSKIGQNTVGMPGYDPFAHLRQPQKKPQSRRTPLRIRNPNATIEEDEDMDAEEEAQQALMGPDPQMSELDSRSSFESGASSTLLGEDDMCGVSDLDATIDELETSCWSRTTFCNTKHNQAASSFQKSCQCRMLQLERQKTAPKSSRPEFIVRSYGSRPNLPHILSSLVPTLAKERTMIALCANRELATEAKNVVAIMNLDFALGRRERGVEIFTESFT</sequence>
<dbReference type="Proteomes" id="UP000481861">
    <property type="component" value="Unassembled WGS sequence"/>
</dbReference>
<feature type="transmembrane region" description="Helical" evidence="9">
    <location>
        <begin position="205"/>
        <end position="223"/>
    </location>
</feature>
<dbReference type="Gene3D" id="3.40.50.80">
    <property type="entry name" value="Nucleotide-binding domain of ferredoxin-NADP reductase (FNR) module"/>
    <property type="match status" value="1"/>
</dbReference>
<keyword evidence="3 9" id="KW-0812">Transmembrane</keyword>
<proteinExistence type="predicted"/>
<organism evidence="11 12">
    <name type="scientific">Massariosphaeria phaeospora</name>
    <dbReference type="NCBI Taxonomy" id="100035"/>
    <lineage>
        <taxon>Eukaryota</taxon>
        <taxon>Fungi</taxon>
        <taxon>Dikarya</taxon>
        <taxon>Ascomycota</taxon>
        <taxon>Pezizomycotina</taxon>
        <taxon>Dothideomycetes</taxon>
        <taxon>Pleosporomycetidae</taxon>
        <taxon>Pleosporales</taxon>
        <taxon>Pleosporales incertae sedis</taxon>
        <taxon>Massariosphaeria</taxon>
    </lineage>
</organism>
<evidence type="ECO:0000256" key="9">
    <source>
        <dbReference type="SAM" id="Phobius"/>
    </source>
</evidence>
<dbReference type="GO" id="GO:0005886">
    <property type="term" value="C:plasma membrane"/>
    <property type="evidence" value="ECO:0007669"/>
    <property type="project" value="TreeGrafter"/>
</dbReference>
<evidence type="ECO:0000256" key="7">
    <source>
        <dbReference type="ARBA" id="ARBA00023180"/>
    </source>
</evidence>